<keyword evidence="4 5" id="KW-0472">Membrane</keyword>
<comment type="caution">
    <text evidence="7">The sequence shown here is derived from an EMBL/GenBank/DDBJ whole genome shotgun (WGS) entry which is preliminary data.</text>
</comment>
<organism evidence="7 8">
    <name type="scientific">Enhygromyxa salina</name>
    <dbReference type="NCBI Taxonomy" id="215803"/>
    <lineage>
        <taxon>Bacteria</taxon>
        <taxon>Pseudomonadati</taxon>
        <taxon>Myxococcota</taxon>
        <taxon>Polyangia</taxon>
        <taxon>Nannocystales</taxon>
        <taxon>Nannocystaceae</taxon>
        <taxon>Enhygromyxa</taxon>
    </lineage>
</organism>
<evidence type="ECO:0000313" key="8">
    <source>
        <dbReference type="Proteomes" id="UP000237968"/>
    </source>
</evidence>
<feature type="transmembrane region" description="Helical" evidence="5">
    <location>
        <begin position="12"/>
        <end position="40"/>
    </location>
</feature>
<dbReference type="CDD" id="cd06261">
    <property type="entry name" value="TM_PBP2"/>
    <property type="match status" value="1"/>
</dbReference>
<dbReference type="GO" id="GO:0005886">
    <property type="term" value="C:plasma membrane"/>
    <property type="evidence" value="ECO:0007669"/>
    <property type="project" value="UniProtKB-SubCell"/>
</dbReference>
<dbReference type="Gene3D" id="1.10.3720.10">
    <property type="entry name" value="MetI-like"/>
    <property type="match status" value="1"/>
</dbReference>
<dbReference type="InterPro" id="IPR000515">
    <property type="entry name" value="MetI-like"/>
</dbReference>
<evidence type="ECO:0000259" key="6">
    <source>
        <dbReference type="PROSITE" id="PS50928"/>
    </source>
</evidence>
<dbReference type="InterPro" id="IPR035906">
    <property type="entry name" value="MetI-like_sf"/>
</dbReference>
<dbReference type="SUPFAM" id="SSF161098">
    <property type="entry name" value="MetI-like"/>
    <property type="match status" value="1"/>
</dbReference>
<dbReference type="OrthoDB" id="9807065at2"/>
<proteinExistence type="inferred from homology"/>
<keyword evidence="3 5" id="KW-1133">Transmembrane helix</keyword>
<dbReference type="PROSITE" id="PS50928">
    <property type="entry name" value="ABC_TM1"/>
    <property type="match status" value="1"/>
</dbReference>
<dbReference type="Proteomes" id="UP000237968">
    <property type="component" value="Unassembled WGS sequence"/>
</dbReference>
<comment type="subcellular location">
    <subcellularLocation>
        <location evidence="1 5">Cell membrane</location>
        <topology evidence="1 5">Multi-pass membrane protein</topology>
    </subcellularLocation>
</comment>
<evidence type="ECO:0000256" key="5">
    <source>
        <dbReference type="RuleBase" id="RU363032"/>
    </source>
</evidence>
<dbReference type="RefSeq" id="WP_106391033.1">
    <property type="nucleotide sequence ID" value="NZ_PVNK01000083.1"/>
</dbReference>
<keyword evidence="8" id="KW-1185">Reference proteome</keyword>
<evidence type="ECO:0000256" key="3">
    <source>
        <dbReference type="ARBA" id="ARBA00022989"/>
    </source>
</evidence>
<gene>
    <name evidence="7" type="primary">pstA</name>
    <name evidence="7" type="ORF">ENSA5_15690</name>
</gene>
<dbReference type="AlphaFoldDB" id="A0A2S9YEC5"/>
<name>A0A2S9YEC5_9BACT</name>
<dbReference type="PANTHER" id="PTHR43470:SF5">
    <property type="entry name" value="PHOSPHATE TRANSPORT SYSTEM PERMEASE PROTEIN PSTA"/>
    <property type="match status" value="1"/>
</dbReference>
<keyword evidence="5" id="KW-0813">Transport</keyword>
<dbReference type="GO" id="GO:0055085">
    <property type="term" value="P:transmembrane transport"/>
    <property type="evidence" value="ECO:0007669"/>
    <property type="project" value="InterPro"/>
</dbReference>
<dbReference type="EMBL" id="PVNK01000083">
    <property type="protein sequence ID" value="PRQ03443.1"/>
    <property type="molecule type" value="Genomic_DNA"/>
</dbReference>
<feature type="transmembrane region" description="Helical" evidence="5">
    <location>
        <begin position="92"/>
        <end position="113"/>
    </location>
</feature>
<accession>A0A2S9YEC5</accession>
<dbReference type="PANTHER" id="PTHR43470">
    <property type="entry name" value="PHOSPHATE TRANSPORT SYSTEM PERMEASE PROTEIN PSTA-RELATED"/>
    <property type="match status" value="1"/>
</dbReference>
<comment type="similarity">
    <text evidence="5">Belongs to the binding-protein-dependent transport system permease family.</text>
</comment>
<evidence type="ECO:0000313" key="7">
    <source>
        <dbReference type="EMBL" id="PRQ03443.1"/>
    </source>
</evidence>
<keyword evidence="2 5" id="KW-0812">Transmembrane</keyword>
<sequence length="276" mass="27715">MSGRKLSASDRALRWLCAAAVLVPIAVLSSLLVSVALVGFTQLDAEVLAAVGGALRDSVYLGLLSAGLAVPLGVGAAIGLEQYGARATWAELLDAKVAVLAGVPSVIYGLLGLELFARALSSGRGLLAGALTIALLVSPMIFVASREALRGVSASQREAGLALGGTRWQIVRHVVLPMAIPGIVSGTILAVARALGSAAPLLVLGGFAAARVAPEAADPLAVLPVRIFSWIAGPAREGAGGNAAAGSFVLMVVCLGLHGLALVIRGRSTGPREAEA</sequence>
<protein>
    <submittedName>
        <fullName evidence="7">Phosphate transport system permease protein PstA</fullName>
    </submittedName>
</protein>
<feature type="transmembrane region" description="Helical" evidence="5">
    <location>
        <begin position="174"/>
        <end position="195"/>
    </location>
</feature>
<feature type="domain" description="ABC transmembrane type-1" evidence="6">
    <location>
        <begin position="55"/>
        <end position="261"/>
    </location>
</feature>
<dbReference type="Pfam" id="PF00528">
    <property type="entry name" value="BPD_transp_1"/>
    <property type="match status" value="1"/>
</dbReference>
<evidence type="ECO:0000256" key="4">
    <source>
        <dbReference type="ARBA" id="ARBA00023136"/>
    </source>
</evidence>
<evidence type="ECO:0000256" key="1">
    <source>
        <dbReference type="ARBA" id="ARBA00004651"/>
    </source>
</evidence>
<feature type="transmembrane region" description="Helical" evidence="5">
    <location>
        <begin position="60"/>
        <end position="80"/>
    </location>
</feature>
<reference evidence="7 8" key="1">
    <citation type="submission" date="2018-03" db="EMBL/GenBank/DDBJ databases">
        <title>Draft Genome Sequences of the Obligatory Marine Myxobacteria Enhygromyxa salina SWB005.</title>
        <authorList>
            <person name="Poehlein A."/>
            <person name="Moghaddam J.A."/>
            <person name="Harms H."/>
            <person name="Alanjari M."/>
            <person name="Koenig G.M."/>
            <person name="Daniel R."/>
            <person name="Schaeberle T.F."/>
        </authorList>
    </citation>
    <scope>NUCLEOTIDE SEQUENCE [LARGE SCALE GENOMIC DNA]</scope>
    <source>
        <strain evidence="7 8">SWB005</strain>
    </source>
</reference>
<feature type="transmembrane region" description="Helical" evidence="5">
    <location>
        <begin position="125"/>
        <end position="144"/>
    </location>
</feature>
<evidence type="ECO:0000256" key="2">
    <source>
        <dbReference type="ARBA" id="ARBA00022692"/>
    </source>
</evidence>
<feature type="transmembrane region" description="Helical" evidence="5">
    <location>
        <begin position="243"/>
        <end position="264"/>
    </location>
</feature>